<dbReference type="EMBL" id="FNYK01000128">
    <property type="protein sequence ID" value="SEJ36808.1"/>
    <property type="molecule type" value="Genomic_DNA"/>
</dbReference>
<dbReference type="OrthoDB" id="1669335at2"/>
<proteinExistence type="predicted"/>
<keyword evidence="3" id="KW-1185">Reference proteome</keyword>
<accession>A0A1H6Y694</accession>
<gene>
    <name evidence="2" type="ORF">SAMN04487834_11283</name>
</gene>
<evidence type="ECO:0000313" key="3">
    <source>
        <dbReference type="Proteomes" id="UP000183028"/>
    </source>
</evidence>
<evidence type="ECO:0000313" key="2">
    <source>
        <dbReference type="EMBL" id="SEJ36808.1"/>
    </source>
</evidence>
<feature type="domain" description="DUF7678" evidence="1">
    <location>
        <begin position="1"/>
        <end position="79"/>
    </location>
</feature>
<organism evidence="2 3">
    <name type="scientific">Sharpea azabuensis</name>
    <dbReference type="NCBI Taxonomy" id="322505"/>
    <lineage>
        <taxon>Bacteria</taxon>
        <taxon>Bacillati</taxon>
        <taxon>Bacillota</taxon>
        <taxon>Erysipelotrichia</taxon>
        <taxon>Erysipelotrichales</taxon>
        <taxon>Coprobacillaceae</taxon>
        <taxon>Sharpea</taxon>
    </lineage>
</organism>
<dbReference type="AlphaFoldDB" id="A0A1H6Y694"/>
<dbReference type="RefSeq" id="WP_074732922.1">
    <property type="nucleotide sequence ID" value="NZ_FNYK01000128.1"/>
</dbReference>
<sequence length="85" mass="9608">MWSEGTIGVPASVAGKPTAVHYWVKHYKNPSKFGINNGRISKVMLKIDEEIVCNYDRGWDVRPTNKAAEIALEILLHEIDGRDKE</sequence>
<evidence type="ECO:0000259" key="1">
    <source>
        <dbReference type="Pfam" id="PF24726"/>
    </source>
</evidence>
<reference evidence="3" key="1">
    <citation type="submission" date="2016-10" db="EMBL/GenBank/DDBJ databases">
        <authorList>
            <person name="Varghese N."/>
        </authorList>
    </citation>
    <scope>NUCLEOTIDE SEQUENCE [LARGE SCALE GENOMIC DNA]</scope>
    <source>
        <strain evidence="3">DSM 20406</strain>
    </source>
</reference>
<dbReference type="Proteomes" id="UP000183028">
    <property type="component" value="Unassembled WGS sequence"/>
</dbReference>
<protein>
    <recommendedName>
        <fullName evidence="1">DUF7678 domain-containing protein</fullName>
    </recommendedName>
</protein>
<name>A0A1H6Y694_9FIRM</name>
<dbReference type="Pfam" id="PF24726">
    <property type="entry name" value="DUF7678"/>
    <property type="match status" value="1"/>
</dbReference>
<dbReference type="InterPro" id="IPR056095">
    <property type="entry name" value="DUF7678"/>
</dbReference>